<evidence type="ECO:0000313" key="11">
    <source>
        <dbReference type="Proteomes" id="UP000651475"/>
    </source>
</evidence>
<dbReference type="Pfam" id="PF13715">
    <property type="entry name" value="CarbopepD_reg_2"/>
    <property type="match status" value="1"/>
</dbReference>
<comment type="caution">
    <text evidence="10">The sequence shown here is derived from an EMBL/GenBank/DDBJ whole genome shotgun (WGS) entry which is preliminary data.</text>
</comment>
<name>A0ABR7DMP2_9BACT</name>
<keyword evidence="8" id="KW-0732">Signal</keyword>
<evidence type="ECO:0000256" key="6">
    <source>
        <dbReference type="ARBA" id="ARBA00023237"/>
    </source>
</evidence>
<evidence type="ECO:0000256" key="7">
    <source>
        <dbReference type="PROSITE-ProRule" id="PRU01360"/>
    </source>
</evidence>
<dbReference type="InterPro" id="IPR008969">
    <property type="entry name" value="CarboxyPept-like_regulatory"/>
</dbReference>
<keyword evidence="10" id="KW-0675">Receptor</keyword>
<sequence length="1182" mass="129043">MRNRILLLLCSLCMGLQAFAQISISGKVVDDLGIEMPGVNIAVKGQAIGTMTGADGTFTLPNIPGGSNAVLVFSFIGYKTQEVKVGNQKFLNIRMSEDSEQLEEVVVVAYGTAKKKDLTGSMSAIDSKVLVVQSSGSASKMLEGSVPGLQVAATDGQPGVDMGIRVRGVSSANGGSASALIVIDGVPAQNENPLSNLNSSDIESITVLKDAASTALYGSRGANGVVLVTTKKGKSGQTRISFDARWGWNSVGRFNTSGMTKASDYYEYYWKAIYNSYRYGVNGTGLPGVDSNGVPYTNVKNPNYTHEAAAEFASQHLFNYVAGAANSEQNFTRNGLGNWMAYNVPGAIYTMEGTGASAAATMTGAYLVNTDGRLNPNASYLYRDGDTYADQLLQTNFRQQYDVSASGGTDKIRYYASLGYLDEPSFVRASDFERYSGRANVDAELFKWLKVGANVGYTHTVTNSMSTKWGRNPGAASGNVMMYANATHPIVSIWARDALGNYVLDEHGNKVEAGYPGATYSPVGTTEGNRVAGDILYDIDQNINQNKVDLWTSRVYADFVFGDFKATVNFSYDQHANRMMKYRSGLSSLGSPNNGGIGIQKYVRTILNTQQMLSYNKDIAKHHVDAMVGHEYNDNSYDQLNWGSSDELIAGFISPGNFVSRYTNVSTLATPGWSLGTVRMESYFARANYNYDEKYYLSGSVRADGSSKFAKDKWGVFYSVGAGWRFTSESFMEGTKSWLDNAKLRLSYGVIGNQNGAADYGYHTWSYGVGSWNTSSNGTGTAKTYSIGYGGLVNEDLTWENVHTTDVGLDFSVLGGRVSGSLDFYNSLTTNSFYNEPISYLANGGNTTRQRNSAKLRNRGFEIDLSADIIRTKDWTWNVGINGTHYKTILKEVPASTIPAWNETMDLPKGTWTANGDGWSGAGTGNASGVFYLRGEGRDWYNLYLYKYAGVDRESGLPMYWHRVTYDDVHNGASGGRYANYKQGESVKTTVSSDASMYEMGSATPKWIGGLTTSLRYKDFDLQAIFAYQFGGKFMSVEYANGLYRSSFLSRSAQPQSTDLIGSTYDPENNTGAYFPMIWASNNSTIYYDGSTTGSWKYTDMSLFSASYLRMKNITLGYTIPKVLLNKAGISRLRVYASADNLFYISAKKGVDPAMSMTGGLEVGQYIYPTMRTISLGLNLEF</sequence>
<evidence type="ECO:0000313" key="10">
    <source>
        <dbReference type="EMBL" id="MBC5632710.1"/>
    </source>
</evidence>
<dbReference type="SUPFAM" id="SSF56935">
    <property type="entry name" value="Porins"/>
    <property type="match status" value="1"/>
</dbReference>
<evidence type="ECO:0000256" key="3">
    <source>
        <dbReference type="ARBA" id="ARBA00022452"/>
    </source>
</evidence>
<feature type="chain" id="PRO_5046973582" evidence="8">
    <location>
        <begin position="21"/>
        <end position="1182"/>
    </location>
</feature>
<keyword evidence="5 7" id="KW-0472">Membrane</keyword>
<dbReference type="InterPro" id="IPR036942">
    <property type="entry name" value="Beta-barrel_TonB_sf"/>
</dbReference>
<dbReference type="RefSeq" id="WP_186929468.1">
    <property type="nucleotide sequence ID" value="NZ_JACOOJ010000010.1"/>
</dbReference>
<proteinExistence type="inferred from homology"/>
<keyword evidence="2 7" id="KW-0813">Transport</keyword>
<dbReference type="Gene3D" id="2.60.40.1120">
    <property type="entry name" value="Carboxypeptidase-like, regulatory domain"/>
    <property type="match status" value="1"/>
</dbReference>
<dbReference type="Pfam" id="PF07715">
    <property type="entry name" value="Plug"/>
    <property type="match status" value="1"/>
</dbReference>
<dbReference type="SUPFAM" id="SSF49464">
    <property type="entry name" value="Carboxypeptidase regulatory domain-like"/>
    <property type="match status" value="1"/>
</dbReference>
<dbReference type="InterPro" id="IPR039426">
    <property type="entry name" value="TonB-dep_rcpt-like"/>
</dbReference>
<dbReference type="InterPro" id="IPR037066">
    <property type="entry name" value="Plug_dom_sf"/>
</dbReference>
<evidence type="ECO:0000256" key="5">
    <source>
        <dbReference type="ARBA" id="ARBA00023136"/>
    </source>
</evidence>
<accession>A0ABR7DMP2</accession>
<evidence type="ECO:0000256" key="2">
    <source>
        <dbReference type="ARBA" id="ARBA00022448"/>
    </source>
</evidence>
<reference evidence="10 11" key="1">
    <citation type="submission" date="2020-08" db="EMBL/GenBank/DDBJ databases">
        <title>Genome public.</title>
        <authorList>
            <person name="Liu C."/>
            <person name="Sun Q."/>
        </authorList>
    </citation>
    <scope>NUCLEOTIDE SEQUENCE [LARGE SCALE GENOMIC DNA]</scope>
    <source>
        <strain evidence="10 11">NSJ-79</strain>
    </source>
</reference>
<dbReference type="NCBIfam" id="TIGR04056">
    <property type="entry name" value="OMP_RagA_SusC"/>
    <property type="match status" value="1"/>
</dbReference>
<dbReference type="InterPro" id="IPR023997">
    <property type="entry name" value="TonB-dep_OMP_SusC/RagA_CS"/>
</dbReference>
<evidence type="ECO:0000256" key="8">
    <source>
        <dbReference type="SAM" id="SignalP"/>
    </source>
</evidence>
<keyword evidence="3 7" id="KW-1134">Transmembrane beta strand</keyword>
<organism evidence="10 11">
    <name type="scientific">Parabacteroides hominis</name>
    <dbReference type="NCBI Taxonomy" id="2763057"/>
    <lineage>
        <taxon>Bacteria</taxon>
        <taxon>Pseudomonadati</taxon>
        <taxon>Bacteroidota</taxon>
        <taxon>Bacteroidia</taxon>
        <taxon>Bacteroidales</taxon>
        <taxon>Tannerellaceae</taxon>
        <taxon>Parabacteroides</taxon>
    </lineage>
</organism>
<keyword evidence="11" id="KW-1185">Reference proteome</keyword>
<dbReference type="Proteomes" id="UP000651475">
    <property type="component" value="Unassembled WGS sequence"/>
</dbReference>
<feature type="domain" description="TonB-dependent receptor plug" evidence="9">
    <location>
        <begin position="114"/>
        <end position="225"/>
    </location>
</feature>
<keyword evidence="4 7" id="KW-0812">Transmembrane</keyword>
<comment type="subcellular location">
    <subcellularLocation>
        <location evidence="1 7">Cell outer membrane</location>
        <topology evidence="1 7">Multi-pass membrane protein</topology>
    </subcellularLocation>
</comment>
<evidence type="ECO:0000259" key="9">
    <source>
        <dbReference type="Pfam" id="PF07715"/>
    </source>
</evidence>
<evidence type="ECO:0000256" key="1">
    <source>
        <dbReference type="ARBA" id="ARBA00004571"/>
    </source>
</evidence>
<comment type="similarity">
    <text evidence="7">Belongs to the TonB-dependent receptor family.</text>
</comment>
<protein>
    <submittedName>
        <fullName evidence="10">TonB-dependent receptor</fullName>
    </submittedName>
</protein>
<dbReference type="Gene3D" id="2.170.130.10">
    <property type="entry name" value="TonB-dependent receptor, plug domain"/>
    <property type="match status" value="1"/>
</dbReference>
<evidence type="ECO:0000256" key="4">
    <source>
        <dbReference type="ARBA" id="ARBA00022692"/>
    </source>
</evidence>
<dbReference type="NCBIfam" id="TIGR04057">
    <property type="entry name" value="SusC_RagA_signa"/>
    <property type="match status" value="1"/>
</dbReference>
<feature type="signal peptide" evidence="8">
    <location>
        <begin position="1"/>
        <end position="20"/>
    </location>
</feature>
<gene>
    <name evidence="10" type="ORF">H8S65_08015</name>
</gene>
<dbReference type="Gene3D" id="2.40.170.20">
    <property type="entry name" value="TonB-dependent receptor, beta-barrel domain"/>
    <property type="match status" value="1"/>
</dbReference>
<dbReference type="PROSITE" id="PS52016">
    <property type="entry name" value="TONB_DEPENDENT_REC_3"/>
    <property type="match status" value="1"/>
</dbReference>
<dbReference type="EMBL" id="JACOOJ010000010">
    <property type="protein sequence ID" value="MBC5632710.1"/>
    <property type="molecule type" value="Genomic_DNA"/>
</dbReference>
<dbReference type="InterPro" id="IPR023996">
    <property type="entry name" value="TonB-dep_OMP_SusC/RagA"/>
</dbReference>
<dbReference type="InterPro" id="IPR012910">
    <property type="entry name" value="Plug_dom"/>
</dbReference>
<keyword evidence="6 7" id="KW-0998">Cell outer membrane</keyword>